<dbReference type="Pfam" id="PF12697">
    <property type="entry name" value="Abhydrolase_6"/>
    <property type="match status" value="1"/>
</dbReference>
<keyword evidence="3" id="KW-1185">Reference proteome</keyword>
<dbReference type="GO" id="GO:0016787">
    <property type="term" value="F:hydrolase activity"/>
    <property type="evidence" value="ECO:0007669"/>
    <property type="project" value="UniProtKB-KW"/>
</dbReference>
<sequence>MADLLLVHGAGLGAWIWDDVLPHLPAAHAIDLPGRSGSPTTLRDQAQAILDHISLPTVLVGHSASGFAITAAALLAPEKVAGLIYLCAFIPQPGQSIAQLRRACPGAGLTGSYSVVSDRLSFTFKPDRARDIFFHDCTDASARLCAEPVAPQETALPARPACPSAAIFCEADRAIPIACQQHMAQGIPLTATLPCGHSPFLAMPARLATTIRDLSDNFRR</sequence>
<dbReference type="SUPFAM" id="SSF53474">
    <property type="entry name" value="alpha/beta-Hydrolases"/>
    <property type="match status" value="1"/>
</dbReference>
<dbReference type="EMBL" id="JAESVP010000001">
    <property type="protein sequence ID" value="MBL4926573.1"/>
    <property type="molecule type" value="Genomic_DNA"/>
</dbReference>
<reference evidence="2" key="1">
    <citation type="submission" date="2021-01" db="EMBL/GenBank/DDBJ databases">
        <title>Genome seq and assembly of Tabrizicola sp. KVB23.</title>
        <authorList>
            <person name="Chhetri G."/>
        </authorList>
    </citation>
    <scope>NUCLEOTIDE SEQUENCE</scope>
    <source>
        <strain evidence="2">KVB23</strain>
    </source>
</reference>
<proteinExistence type="predicted"/>
<accession>A0A8J7MQK4</accession>
<dbReference type="InterPro" id="IPR029058">
    <property type="entry name" value="AB_hydrolase_fold"/>
</dbReference>
<gene>
    <name evidence="2" type="ORF">JI744_00515</name>
</gene>
<protein>
    <submittedName>
        <fullName evidence="2">Alpha/beta hydrolase</fullName>
    </submittedName>
</protein>
<evidence type="ECO:0000313" key="2">
    <source>
        <dbReference type="EMBL" id="MBL4926573.1"/>
    </source>
</evidence>
<evidence type="ECO:0000313" key="3">
    <source>
        <dbReference type="Proteomes" id="UP000619033"/>
    </source>
</evidence>
<dbReference type="Gene3D" id="3.40.50.1820">
    <property type="entry name" value="alpha/beta hydrolase"/>
    <property type="match status" value="1"/>
</dbReference>
<organism evidence="2 3">
    <name type="scientific">Fuscibacter oryzae</name>
    <dbReference type="NCBI Taxonomy" id="2803939"/>
    <lineage>
        <taxon>Bacteria</taxon>
        <taxon>Pseudomonadati</taxon>
        <taxon>Pseudomonadota</taxon>
        <taxon>Alphaproteobacteria</taxon>
        <taxon>Rhodobacterales</taxon>
        <taxon>Paracoccaceae</taxon>
        <taxon>Fuscibacter</taxon>
    </lineage>
</organism>
<name>A0A8J7MQK4_9RHOB</name>
<dbReference type="InterPro" id="IPR000073">
    <property type="entry name" value="AB_hydrolase_1"/>
</dbReference>
<dbReference type="Proteomes" id="UP000619033">
    <property type="component" value="Unassembled WGS sequence"/>
</dbReference>
<dbReference type="PANTHER" id="PTHR37017">
    <property type="entry name" value="AB HYDROLASE-1 DOMAIN-CONTAINING PROTEIN-RELATED"/>
    <property type="match status" value="1"/>
</dbReference>
<dbReference type="AlphaFoldDB" id="A0A8J7MQK4"/>
<dbReference type="RefSeq" id="WP_202657226.1">
    <property type="nucleotide sequence ID" value="NZ_JAESVP010000001.1"/>
</dbReference>
<evidence type="ECO:0000259" key="1">
    <source>
        <dbReference type="Pfam" id="PF12697"/>
    </source>
</evidence>
<dbReference type="PANTHER" id="PTHR37017:SF11">
    <property type="entry name" value="ESTERASE_LIPASE_THIOESTERASE DOMAIN-CONTAINING PROTEIN"/>
    <property type="match status" value="1"/>
</dbReference>
<dbReference type="InterPro" id="IPR052897">
    <property type="entry name" value="Sec-Metab_Biosynth_Hydrolase"/>
</dbReference>
<feature type="domain" description="AB hydrolase-1" evidence="1">
    <location>
        <begin position="4"/>
        <end position="208"/>
    </location>
</feature>
<keyword evidence="2" id="KW-0378">Hydrolase</keyword>
<comment type="caution">
    <text evidence="2">The sequence shown here is derived from an EMBL/GenBank/DDBJ whole genome shotgun (WGS) entry which is preliminary data.</text>
</comment>